<accession>A0A0B2JRV1</accession>
<organism evidence="2 4">
    <name type="scientific">Anaerovibrio lipolyticus</name>
    <dbReference type="NCBI Taxonomy" id="82374"/>
    <lineage>
        <taxon>Bacteria</taxon>
        <taxon>Bacillati</taxon>
        <taxon>Bacillota</taxon>
        <taxon>Negativicutes</taxon>
        <taxon>Selenomonadales</taxon>
        <taxon>Selenomonadaceae</taxon>
        <taxon>Anaerovibrio</taxon>
    </lineage>
</organism>
<reference evidence="2" key="2">
    <citation type="submission" date="2014-10" db="EMBL/GenBank/DDBJ databases">
        <authorList>
            <person name="Prive F."/>
            <person name="Kaderbhai N.N."/>
            <person name="Girdwood S."/>
            <person name="Worgan H.J."/>
            <person name="Pinloche E."/>
            <person name="Scollan N.D."/>
            <person name="Huws S.A."/>
            <person name="Newbold C.J."/>
        </authorList>
    </citation>
    <scope>NUCLEOTIDE SEQUENCE</scope>
    <source>
        <strain evidence="2">5S</strain>
    </source>
</reference>
<sequence>MKKFSMILAAMVFALGAQMASAASLDCNVTSSNYALMDEEVELIVDEPVESGDVLVDEDGDVWVVE</sequence>
<feature type="signal peptide" evidence="1">
    <location>
        <begin position="1"/>
        <end position="22"/>
    </location>
</feature>
<evidence type="ECO:0000313" key="4">
    <source>
        <dbReference type="Proteomes" id="UP000030993"/>
    </source>
</evidence>
<dbReference type="EMBL" id="JSCE01000216">
    <property type="protein sequence ID" value="KHM51070.1"/>
    <property type="molecule type" value="Genomic_DNA"/>
</dbReference>
<dbReference type="RefSeq" id="WP_027397086.1">
    <property type="nucleotide sequence ID" value="NZ_JSCE01000186.1"/>
</dbReference>
<reference evidence="2 4" key="1">
    <citation type="journal article" date="2013" name="PLoS ONE">
        <title>Identification and characterization of three novel lipases belonging to families II and V from Anaerovibrio lipolyticus 5ST.</title>
        <authorList>
            <person name="Prive F."/>
            <person name="Kaderbhai N.N."/>
            <person name="Girdwood S."/>
            <person name="Worgan H.J."/>
            <person name="Pinloche E."/>
            <person name="Scollan N.D."/>
            <person name="Huws S.A."/>
            <person name="Newbold C.J."/>
        </authorList>
    </citation>
    <scope>NUCLEOTIDE SEQUENCE [LARGE SCALE GENOMIC DNA]</scope>
    <source>
        <strain evidence="2 4">5S</strain>
    </source>
</reference>
<proteinExistence type="predicted"/>
<evidence type="ECO:0000313" key="2">
    <source>
        <dbReference type="EMBL" id="KHM51070.1"/>
    </source>
</evidence>
<evidence type="ECO:0000256" key="1">
    <source>
        <dbReference type="SAM" id="SignalP"/>
    </source>
</evidence>
<keyword evidence="1" id="KW-0732">Signal</keyword>
<gene>
    <name evidence="3" type="ORF">NZ47_09685</name>
    <name evidence="2" type="ORF">NZ47_11750</name>
</gene>
<keyword evidence="4" id="KW-1185">Reference proteome</keyword>
<dbReference type="AlphaFoldDB" id="A0A0B2JRV1"/>
<dbReference type="Proteomes" id="UP000030993">
    <property type="component" value="Unassembled WGS sequence"/>
</dbReference>
<comment type="caution">
    <text evidence="2">The sequence shown here is derived from an EMBL/GenBank/DDBJ whole genome shotgun (WGS) entry which is preliminary data.</text>
</comment>
<protein>
    <submittedName>
        <fullName evidence="2">Uncharacterized protein</fullName>
    </submittedName>
</protein>
<evidence type="ECO:0000313" key="3">
    <source>
        <dbReference type="EMBL" id="KHM51555.1"/>
    </source>
</evidence>
<feature type="chain" id="PRO_5015034538" evidence="1">
    <location>
        <begin position="23"/>
        <end position="66"/>
    </location>
</feature>
<dbReference type="EMBL" id="JSCE01000186">
    <property type="protein sequence ID" value="KHM51555.1"/>
    <property type="molecule type" value="Genomic_DNA"/>
</dbReference>
<name>A0A0B2JRV1_9FIRM</name>